<dbReference type="AlphaFoldDB" id="A0A1H0PVD1"/>
<dbReference type="OrthoDB" id="513777at2"/>
<proteinExistence type="predicted"/>
<dbReference type="RefSeq" id="WP_074571652.1">
    <property type="nucleotide sequence ID" value="NZ_FNJQ01000006.1"/>
</dbReference>
<reference evidence="1 2" key="1">
    <citation type="submission" date="2016-10" db="EMBL/GenBank/DDBJ databases">
        <authorList>
            <person name="de Groot N.N."/>
        </authorList>
    </citation>
    <scope>NUCLEOTIDE SEQUENCE [LARGE SCALE GENOMIC DNA]</scope>
    <source>
        <strain evidence="1 2">S137</strain>
    </source>
</reference>
<dbReference type="Gene3D" id="3.55.50.10">
    <property type="entry name" value="Baseplate protein-like domains"/>
    <property type="match status" value="1"/>
</dbReference>
<sequence length="501" mass="56783">MEALSLGDIGFEGLPAGKLLDFSLRTCAGEHGYCHVVLEVREETDDVELLSWQQHEVNVYGRGQLIFAGMVTESNCQYADGRKVISLVLHSLSWRMDIKRRSRTFQAVDKTLEDVAREVAQEYHAQVKVGDNPVISRMLYQNDETDWMFLRRLCEGLGLMLFCDSSSPALQLSLSGEGFKDYKLTGQEIQHGYHISYLEVRRRQENTKKQSRVDEFLDQKIITYDLLPGAGYGLTLANRAQVVLKSRIGLQGDFLENWMLIRHKEGVCTTAAKQRKCWNRPCYIPGKILDVQGQQVKMQFDCDENQDKEKARWITHENTVNNYMYSMPDEGDKAYTYFEECGELVAMGSQRGDLGGNPDYQNPENRNLTSENQMIQFQPDSTVCIAGREGSDSSRITGDTSTGIDIISSENIYIQRPEKISIQANVTKNDDEASELLPGFDKGYNEYLGAGGVPVEYPYKLSDFLVELGEEPKKLQENSPWFEPVEKSKSVNLLDMAAKGR</sequence>
<protein>
    <submittedName>
        <fullName evidence="1">Phage late control gene D protein (GPD)</fullName>
    </submittedName>
</protein>
<evidence type="ECO:0000313" key="1">
    <source>
        <dbReference type="EMBL" id="SDP08760.1"/>
    </source>
</evidence>
<dbReference type="Pfam" id="PF05954">
    <property type="entry name" value="Phage_GPD"/>
    <property type="match status" value="1"/>
</dbReference>
<gene>
    <name evidence="1" type="ORF">SAMN05216366_10621</name>
</gene>
<dbReference type="SUPFAM" id="SSF69279">
    <property type="entry name" value="Phage tail proteins"/>
    <property type="match status" value="1"/>
</dbReference>
<evidence type="ECO:0000313" key="2">
    <source>
        <dbReference type="Proteomes" id="UP000182412"/>
    </source>
</evidence>
<dbReference type="Proteomes" id="UP000182412">
    <property type="component" value="Unassembled WGS sequence"/>
</dbReference>
<organism evidence="1 2">
    <name type="scientific">Selenomonas ruminantium</name>
    <dbReference type="NCBI Taxonomy" id="971"/>
    <lineage>
        <taxon>Bacteria</taxon>
        <taxon>Bacillati</taxon>
        <taxon>Bacillota</taxon>
        <taxon>Negativicutes</taxon>
        <taxon>Selenomonadales</taxon>
        <taxon>Selenomonadaceae</taxon>
        <taxon>Selenomonas</taxon>
    </lineage>
</organism>
<dbReference type="EMBL" id="FNJQ01000006">
    <property type="protein sequence ID" value="SDP08760.1"/>
    <property type="molecule type" value="Genomic_DNA"/>
</dbReference>
<accession>A0A1H0PVD1</accession>
<name>A0A1H0PVD1_SELRU</name>